<accession>C4J4K4</accession>
<protein>
    <submittedName>
        <fullName evidence="1">Uncharacterized protein</fullName>
    </submittedName>
</protein>
<reference evidence="1" key="1">
    <citation type="journal article" date="2009" name="PLoS Genet.">
        <title>Sequencing, mapping, and analysis of 27,455 maize full-length cDNAs.</title>
        <authorList>
            <person name="Soderlund C."/>
            <person name="Descour A."/>
            <person name="Kudrna D."/>
            <person name="Bomhoff M."/>
            <person name="Boyd L."/>
            <person name="Currie J."/>
            <person name="Angelova A."/>
            <person name="Collura K."/>
            <person name="Wissotski M."/>
            <person name="Ashley E."/>
            <person name="Morrow D."/>
            <person name="Fernandes J."/>
            <person name="Walbot V."/>
            <person name="Yu Y."/>
        </authorList>
    </citation>
    <scope>NUCLEOTIDE SEQUENCE</scope>
    <source>
        <strain evidence="1">B73</strain>
    </source>
</reference>
<organism evidence="1">
    <name type="scientific">Zea mays</name>
    <name type="common">Maize</name>
    <dbReference type="NCBI Taxonomy" id="4577"/>
    <lineage>
        <taxon>Eukaryota</taxon>
        <taxon>Viridiplantae</taxon>
        <taxon>Streptophyta</taxon>
        <taxon>Embryophyta</taxon>
        <taxon>Tracheophyta</taxon>
        <taxon>Spermatophyta</taxon>
        <taxon>Magnoliopsida</taxon>
        <taxon>Liliopsida</taxon>
        <taxon>Poales</taxon>
        <taxon>Poaceae</taxon>
        <taxon>PACMAD clade</taxon>
        <taxon>Panicoideae</taxon>
        <taxon>Andropogonodae</taxon>
        <taxon>Andropogoneae</taxon>
        <taxon>Tripsacinae</taxon>
        <taxon>Zea</taxon>
    </lineage>
</organism>
<name>C4J4K4_MAIZE</name>
<sequence>MRRARDSCSHRLCSRR</sequence>
<proteinExistence type="evidence at transcript level"/>
<dbReference type="AlphaFoldDB" id="C4J4K4"/>
<dbReference type="EMBL" id="BT085751">
    <property type="protein sequence ID" value="ACR36104.1"/>
    <property type="molecule type" value="mRNA"/>
</dbReference>
<evidence type="ECO:0000313" key="1">
    <source>
        <dbReference type="EMBL" id="ACR36104.1"/>
    </source>
</evidence>